<dbReference type="Pfam" id="PF11380">
    <property type="entry name" value="Stealth_CR2"/>
    <property type="match status" value="1"/>
</dbReference>
<dbReference type="GO" id="GO:0003976">
    <property type="term" value="F:UDP-N-acetylglucosamine-lysosomal-enzyme N-acetylglucosaminephosphotransferase activity"/>
    <property type="evidence" value="ECO:0007669"/>
    <property type="project" value="TreeGrafter"/>
</dbReference>
<dbReference type="Gene3D" id="1.10.418.10">
    <property type="entry name" value="Calponin-like domain"/>
    <property type="match status" value="1"/>
</dbReference>
<dbReference type="Pfam" id="PF17102">
    <property type="entry name" value="Stealth_CR3"/>
    <property type="match status" value="1"/>
</dbReference>
<evidence type="ECO:0000256" key="3">
    <source>
        <dbReference type="ARBA" id="ARBA00022737"/>
    </source>
</evidence>
<dbReference type="GO" id="GO:0016256">
    <property type="term" value="P:N-glycan processing to lysosome"/>
    <property type="evidence" value="ECO:0007669"/>
    <property type="project" value="TreeGrafter"/>
</dbReference>
<keyword evidence="3" id="KW-0677">Repeat</keyword>
<dbReference type="PANTHER" id="PTHR24045:SF0">
    <property type="entry name" value="N-ACETYLGLUCOSAMINE-1-PHOSPHOTRANSFERASE SUBUNITS ALPHA_BETA"/>
    <property type="match status" value="1"/>
</dbReference>
<protein>
    <recommendedName>
        <fullName evidence="8">Calponin-homology (CH) domain-containing protein</fullName>
    </recommendedName>
</protein>
<dbReference type="Gene3D" id="3.30.300.320">
    <property type="match status" value="1"/>
</dbReference>
<feature type="transmembrane region" description="Helical" evidence="7">
    <location>
        <begin position="21"/>
        <end position="40"/>
    </location>
</feature>
<dbReference type="InterPro" id="IPR000800">
    <property type="entry name" value="Notch_dom"/>
</dbReference>
<evidence type="ECO:0000256" key="2">
    <source>
        <dbReference type="ARBA" id="ARBA00022679"/>
    </source>
</evidence>
<evidence type="ECO:0000256" key="5">
    <source>
        <dbReference type="ARBA" id="ARBA00023180"/>
    </source>
</evidence>
<evidence type="ECO:0000259" key="8">
    <source>
        <dbReference type="PROSITE" id="PS50021"/>
    </source>
</evidence>
<dbReference type="Pfam" id="PF17101">
    <property type="entry name" value="Stealth_CR1"/>
    <property type="match status" value="1"/>
</dbReference>
<dbReference type="InterPro" id="IPR031357">
    <property type="entry name" value="Stealth_CR3"/>
</dbReference>
<dbReference type="InterPro" id="IPR021520">
    <property type="entry name" value="Stealth_CR2"/>
</dbReference>
<reference evidence="9 10" key="1">
    <citation type="journal article" date="2018" name="Nat. Ecol. Evol.">
        <title>Genomic signatures of mitonuclear coevolution across populations of Tigriopus californicus.</title>
        <authorList>
            <person name="Barreto F.S."/>
            <person name="Watson E.T."/>
            <person name="Lima T.G."/>
            <person name="Willett C.S."/>
            <person name="Edmands S."/>
            <person name="Li W."/>
            <person name="Burton R.S."/>
        </authorList>
    </citation>
    <scope>NUCLEOTIDE SEQUENCE [LARGE SCALE GENOMIC DNA]</scope>
    <source>
        <strain evidence="9 10">San Diego</strain>
    </source>
</reference>
<gene>
    <name evidence="9" type="ORF">TCAL_02078</name>
</gene>
<evidence type="ECO:0000256" key="1">
    <source>
        <dbReference type="ARBA" id="ARBA00007583"/>
    </source>
</evidence>
<dbReference type="InterPro" id="IPR047141">
    <property type="entry name" value="Stealth"/>
</dbReference>
<dbReference type="Pfam" id="PF18440">
    <property type="entry name" value="GlcNAc-1_reg"/>
    <property type="match status" value="1"/>
</dbReference>
<evidence type="ECO:0000313" key="9">
    <source>
        <dbReference type="EMBL" id="TRY63994.1"/>
    </source>
</evidence>
<keyword evidence="7" id="KW-1133">Transmembrane helix</keyword>
<dbReference type="EMBL" id="VCGU01000458">
    <property type="protein sequence ID" value="TRY63994.1"/>
    <property type="molecule type" value="Genomic_DNA"/>
</dbReference>
<dbReference type="InterPro" id="IPR041536">
    <property type="entry name" value="GNPTAB_reg"/>
</dbReference>
<keyword evidence="4" id="KW-1015">Disulfide bond</keyword>
<accession>A0A553NEX3</accession>
<organism evidence="9 10">
    <name type="scientific">Tigriopus californicus</name>
    <name type="common">Marine copepod</name>
    <dbReference type="NCBI Taxonomy" id="6832"/>
    <lineage>
        <taxon>Eukaryota</taxon>
        <taxon>Metazoa</taxon>
        <taxon>Ecdysozoa</taxon>
        <taxon>Arthropoda</taxon>
        <taxon>Crustacea</taxon>
        <taxon>Multicrustacea</taxon>
        <taxon>Hexanauplia</taxon>
        <taxon>Copepoda</taxon>
        <taxon>Harpacticoida</taxon>
        <taxon>Harpacticidae</taxon>
        <taxon>Tigriopus</taxon>
    </lineage>
</organism>
<name>A0A553NEX3_TIGCA</name>
<keyword evidence="5" id="KW-0325">Glycoprotein</keyword>
<evidence type="ECO:0000256" key="7">
    <source>
        <dbReference type="SAM" id="Phobius"/>
    </source>
</evidence>
<dbReference type="PANTHER" id="PTHR24045">
    <property type="match status" value="1"/>
</dbReference>
<feature type="region of interest" description="Disordered" evidence="6">
    <location>
        <begin position="625"/>
        <end position="647"/>
    </location>
</feature>
<keyword evidence="7" id="KW-0472">Membrane</keyword>
<dbReference type="PROSITE" id="PS50021">
    <property type="entry name" value="CH"/>
    <property type="match status" value="1"/>
</dbReference>
<dbReference type="Pfam" id="PF00066">
    <property type="entry name" value="Notch"/>
    <property type="match status" value="2"/>
</dbReference>
<dbReference type="InterPro" id="IPR031358">
    <property type="entry name" value="Stealth_CR1"/>
</dbReference>
<dbReference type="InterPro" id="IPR031356">
    <property type="entry name" value="Stealth_CR4"/>
</dbReference>
<dbReference type="STRING" id="6832.A0A553NEX3"/>
<dbReference type="Pfam" id="PF17103">
    <property type="entry name" value="Stealth_CR4"/>
    <property type="match status" value="1"/>
</dbReference>
<keyword evidence="10" id="KW-1185">Reference proteome</keyword>
<keyword evidence="7" id="KW-0812">Transmembrane</keyword>
<dbReference type="Proteomes" id="UP000318571">
    <property type="component" value="Chromosome 10"/>
</dbReference>
<evidence type="ECO:0000256" key="4">
    <source>
        <dbReference type="ARBA" id="ARBA00023157"/>
    </source>
</evidence>
<dbReference type="GO" id="GO:0046835">
    <property type="term" value="P:carbohydrate phosphorylation"/>
    <property type="evidence" value="ECO:0007669"/>
    <property type="project" value="TreeGrafter"/>
</dbReference>
<feature type="transmembrane region" description="Helical" evidence="7">
    <location>
        <begin position="1054"/>
        <end position="1076"/>
    </location>
</feature>
<feature type="compositionally biased region" description="Basic and acidic residues" evidence="6">
    <location>
        <begin position="638"/>
        <end position="647"/>
    </location>
</feature>
<dbReference type="InterPro" id="IPR001715">
    <property type="entry name" value="CH_dom"/>
</dbReference>
<evidence type="ECO:0000313" key="10">
    <source>
        <dbReference type="Proteomes" id="UP000318571"/>
    </source>
</evidence>
<dbReference type="SMART" id="SM00033">
    <property type="entry name" value="CH"/>
    <property type="match status" value="1"/>
</dbReference>
<feature type="domain" description="Calponin-homology (CH)" evidence="8">
    <location>
        <begin position="1180"/>
        <end position="1289"/>
    </location>
</feature>
<comment type="caution">
    <text evidence="9">The sequence shown here is derived from an EMBL/GenBank/DDBJ whole genome shotgun (WGS) entry which is preliminary data.</text>
</comment>
<proteinExistence type="inferred from homology"/>
<keyword evidence="2" id="KW-0808">Transferase</keyword>
<dbReference type="SMART" id="SM00004">
    <property type="entry name" value="NL"/>
    <property type="match status" value="2"/>
</dbReference>
<dbReference type="InterPro" id="IPR036872">
    <property type="entry name" value="CH_dom_sf"/>
</dbReference>
<comment type="similarity">
    <text evidence="1">Belongs to the stealth family.</text>
</comment>
<dbReference type="GO" id="GO:0005794">
    <property type="term" value="C:Golgi apparatus"/>
    <property type="evidence" value="ECO:0007669"/>
    <property type="project" value="TreeGrafter"/>
</dbReference>
<evidence type="ECO:0000256" key="6">
    <source>
        <dbReference type="SAM" id="MobiDB-lite"/>
    </source>
</evidence>
<sequence length="1291" mass="147300">MMTSGKTLQKRIYTILGDRSILLTLIVVSGLVLVSLFQFGEAWLEWSADKYEAVFNSFSDNLIGKSLQSKLCQYVPVDVVYTWVNGSNPEFLEDLKHAKEVLANSQGRVILRGCPYSNCVPAHILAMEQQIRTGIKVRNLIEDNTFLENLSEVLNHNLVCGKHMENRTLLYFKNAALAISAFNTSRSITVGLKEMPLHKSYWTSEWTVPNSFPMENYVLIERLPNTVTETKLRNVLPNDIDKVVDLLWVYPENGIAVIHSENQTALKLFKESTRTINIGGDAEISIHPAHLIVQLPKYADDETHTPNRFADFEQLRYSLRSLEKYAPWVRQVFLVTNGQIPHWIDMDHPKLTVISHEEIFEDTDILPTFSSPAIEAHLHRIPGLSERFLYMNDDVMLGKEVWPEDFVTDDKGFKIRFSWDLPDCNEGCPSTWINDGYCDFKCNVTECGFDGGDCIGEDIKSGFGHPNGGHFGHWNGNDESACSMDCFEDSLGDGFCDESCNVPDCGFDAGDCGTAHFSYLHKVPYKFDRNIREHSVALPKGTTVAYWDFAELVRISESVMLNSVDNYMPVRSIAFLDEYHSLILVLRENMTSDLLTVEIEAKINQTVINELFFISFDTYGHVRTSGSESGLIGNPPEPDARQNDGQLPKEIEDTLGGQEETELVVDLSDVNADLLDLSDADRAHLKTLQTQLDQEEITQKGFNIKRTALIQPYVRRHLVQGGTLSDVKKSSHANATLDEITVAKEPEDESAWQVLATPDDPVEQNIYGHRQILNSYAASLLTVQKLYSHEYGPKNRRVPSHTPHFIDKSIFSAMTAKFREPWAATARRKFRNENDMQFSFAYFHFLISEMKNFDLQEVFNQFDTDVSGTWSDREIRTLLTRMYNLPLFLDTVRDFEARINDCASQLPASVSKVKMPINDRYYDSHLPAVTFELIANCPSVVEELKLHFANRHLHKHTILEDTDVAFKQLTSNLSDVVKDLDDLRRNQFKFICLNDDMDSNRIEDNAKVQMFLWDFYESILPVPSQFELPMEYQNKFTRLADLREWQWFRTAFKFAAVAIFILLLASMLTNVLNVGFRELLMMPIHKVLPSKPKSTKSTVGNPRHAVARSNAPRNIKLRDMDEKAMHNLFLKNMAGLIEETKNPSPCLNPNSKRGGMATHAGVALELGITRPSGTGKKMMSPQMEAILIWCQCRVRQYPDIKIENFTSCWADGRSFCALIHHFFPQAFDFTRVDSSNPKANYELAFKTGERYAGIPDFLTADDMDAMVRDRRIDPKMVFSYVQEVYRMCNEM</sequence>
<dbReference type="Pfam" id="PF00307">
    <property type="entry name" value="CH"/>
    <property type="match status" value="1"/>
</dbReference>
<dbReference type="SUPFAM" id="SSF47576">
    <property type="entry name" value="Calponin-homology domain, CH-domain"/>
    <property type="match status" value="1"/>
</dbReference>